<keyword evidence="5 7" id="KW-0472">Membrane</keyword>
<keyword evidence="6 7" id="KW-0131">Cell cycle</keyword>
<reference evidence="9" key="1">
    <citation type="journal article" date="2019" name="Int. J. Syst. Evol. Microbiol.">
        <title>The Global Catalogue of Microorganisms (GCM) 10K type strain sequencing project: providing services to taxonomists for standard genome sequencing and annotation.</title>
        <authorList>
            <consortium name="The Broad Institute Genomics Platform"/>
            <consortium name="The Broad Institute Genome Sequencing Center for Infectious Disease"/>
            <person name="Wu L."/>
            <person name="Ma J."/>
        </authorList>
    </citation>
    <scope>NUCLEOTIDE SEQUENCE [LARGE SCALE GENOMIC DNA]</scope>
    <source>
        <strain evidence="9">NBRC 100033</strain>
    </source>
</reference>
<gene>
    <name evidence="7 8" type="primary">ftsB</name>
    <name evidence="8" type="ORF">GCM10007878_11490</name>
</gene>
<feature type="topological domain" description="Cytoplasmic" evidence="7">
    <location>
        <begin position="1"/>
        <end position="4"/>
    </location>
</feature>
<keyword evidence="4 7" id="KW-1133">Transmembrane helix</keyword>
<evidence type="ECO:0000256" key="2">
    <source>
        <dbReference type="ARBA" id="ARBA00022618"/>
    </source>
</evidence>
<accession>A0ABQ5ZU94</accession>
<dbReference type="PANTHER" id="PTHR37485">
    <property type="entry name" value="CELL DIVISION PROTEIN FTSB"/>
    <property type="match status" value="1"/>
</dbReference>
<evidence type="ECO:0000313" key="8">
    <source>
        <dbReference type="EMBL" id="GLR63714.1"/>
    </source>
</evidence>
<evidence type="ECO:0000256" key="3">
    <source>
        <dbReference type="ARBA" id="ARBA00022692"/>
    </source>
</evidence>
<dbReference type="Proteomes" id="UP001156682">
    <property type="component" value="Unassembled WGS sequence"/>
</dbReference>
<dbReference type="InterPro" id="IPR023081">
    <property type="entry name" value="Cell_div_FtsB"/>
</dbReference>
<comment type="function">
    <text evidence="7">Essential cell division protein. May link together the upstream cell division proteins, which are predominantly cytoplasmic, with the downstream cell division proteins, which are predominantly periplasmic.</text>
</comment>
<comment type="subcellular location">
    <subcellularLocation>
        <location evidence="7">Cell inner membrane</location>
        <topology evidence="7">Single-pass type II membrane protein</topology>
    </subcellularLocation>
    <text evidence="7">Localizes to the division septum.</text>
</comment>
<feature type="topological domain" description="Periplasmic" evidence="7">
    <location>
        <begin position="23"/>
        <end position="108"/>
    </location>
</feature>
<proteinExistence type="inferred from homology"/>
<evidence type="ECO:0000256" key="7">
    <source>
        <dbReference type="HAMAP-Rule" id="MF_00599"/>
    </source>
</evidence>
<organism evidence="8 9">
    <name type="scientific">Marinospirillum insulare</name>
    <dbReference type="NCBI Taxonomy" id="217169"/>
    <lineage>
        <taxon>Bacteria</taxon>
        <taxon>Pseudomonadati</taxon>
        <taxon>Pseudomonadota</taxon>
        <taxon>Gammaproteobacteria</taxon>
        <taxon>Oceanospirillales</taxon>
        <taxon>Oceanospirillaceae</taxon>
        <taxon>Marinospirillum</taxon>
    </lineage>
</organism>
<dbReference type="EMBL" id="BSOR01000016">
    <property type="protein sequence ID" value="GLR63714.1"/>
    <property type="molecule type" value="Genomic_DNA"/>
</dbReference>
<name>A0ABQ5ZU94_9GAMM</name>
<evidence type="ECO:0000256" key="5">
    <source>
        <dbReference type="ARBA" id="ARBA00023136"/>
    </source>
</evidence>
<keyword evidence="9" id="KW-1185">Reference proteome</keyword>
<dbReference type="RefSeq" id="WP_027850027.1">
    <property type="nucleotide sequence ID" value="NZ_BSOR01000016.1"/>
</dbReference>
<dbReference type="CDD" id="cd14686">
    <property type="entry name" value="bZIP"/>
    <property type="match status" value="1"/>
</dbReference>
<comment type="similarity">
    <text evidence="7">Belongs to the FtsB family.</text>
</comment>
<feature type="coiled-coil region" evidence="7">
    <location>
        <begin position="37"/>
        <end position="71"/>
    </location>
</feature>
<comment type="caution">
    <text evidence="8">The sequence shown here is derived from an EMBL/GenBank/DDBJ whole genome shotgun (WGS) entry which is preliminary data.</text>
</comment>
<comment type="subunit">
    <text evidence="7">Part of a complex composed of FtsB, FtsL and FtsQ.</text>
</comment>
<keyword evidence="7" id="KW-0997">Cell inner membrane</keyword>
<evidence type="ECO:0000256" key="1">
    <source>
        <dbReference type="ARBA" id="ARBA00022475"/>
    </source>
</evidence>
<keyword evidence="7" id="KW-0175">Coiled coil</keyword>
<keyword evidence="2 7" id="KW-0132">Cell division</keyword>
<dbReference type="InterPro" id="IPR007060">
    <property type="entry name" value="FtsL/DivIC"/>
</dbReference>
<evidence type="ECO:0000256" key="6">
    <source>
        <dbReference type="ARBA" id="ARBA00023306"/>
    </source>
</evidence>
<dbReference type="HAMAP" id="MF_00599">
    <property type="entry name" value="FtsB"/>
    <property type="match status" value="1"/>
</dbReference>
<dbReference type="NCBIfam" id="NF002058">
    <property type="entry name" value="PRK00888.1"/>
    <property type="match status" value="1"/>
</dbReference>
<keyword evidence="3 7" id="KW-0812">Transmembrane</keyword>
<evidence type="ECO:0000313" key="9">
    <source>
        <dbReference type="Proteomes" id="UP001156682"/>
    </source>
</evidence>
<keyword evidence="1 7" id="KW-1003">Cell membrane</keyword>
<evidence type="ECO:0000256" key="4">
    <source>
        <dbReference type="ARBA" id="ARBA00022989"/>
    </source>
</evidence>
<dbReference type="GO" id="GO:0051301">
    <property type="term" value="P:cell division"/>
    <property type="evidence" value="ECO:0007669"/>
    <property type="project" value="UniProtKB-KW"/>
</dbReference>
<dbReference type="Pfam" id="PF04977">
    <property type="entry name" value="DivIC"/>
    <property type="match status" value="1"/>
</dbReference>
<protein>
    <recommendedName>
        <fullName evidence="7">Cell division protein FtsB</fullName>
    </recommendedName>
</protein>
<dbReference type="PANTHER" id="PTHR37485:SF1">
    <property type="entry name" value="CELL DIVISION PROTEIN FTSB"/>
    <property type="match status" value="1"/>
</dbReference>
<sequence>MSRILSVLVILLLLITQYRLWWGENGLLEYWQTKALVSDLEATNQKLQKRNARLNAEVEDLKSGLDAVAERARFDLGMIGKDETFFWLIGEPPAIYKTSEQTTEPTHD</sequence>